<gene>
    <name evidence="2" type="ORF">UIB01_18410</name>
</gene>
<feature type="transmembrane region" description="Helical" evidence="1">
    <location>
        <begin position="287"/>
        <end position="312"/>
    </location>
</feature>
<dbReference type="PANTHER" id="PTHR34980">
    <property type="entry name" value="INNER MEMBRANE PROTEIN-RELATED-RELATED"/>
    <property type="match status" value="1"/>
</dbReference>
<organism evidence="2 3">
    <name type="scientific">Stutzerimonas stutzeri</name>
    <name type="common">Pseudomonas stutzeri</name>
    <dbReference type="NCBI Taxonomy" id="316"/>
    <lineage>
        <taxon>Bacteria</taxon>
        <taxon>Pseudomonadati</taxon>
        <taxon>Pseudomonadota</taxon>
        <taxon>Gammaproteobacteria</taxon>
        <taxon>Pseudomonadales</taxon>
        <taxon>Pseudomonadaceae</taxon>
        <taxon>Stutzerimonas</taxon>
    </lineage>
</organism>
<dbReference type="Proteomes" id="UP000025238">
    <property type="component" value="Chromosome"/>
</dbReference>
<evidence type="ECO:0000313" key="3">
    <source>
        <dbReference type="Proteomes" id="UP000025238"/>
    </source>
</evidence>
<keyword evidence="1" id="KW-1133">Transmembrane helix</keyword>
<dbReference type="GO" id="GO:0005886">
    <property type="term" value="C:plasma membrane"/>
    <property type="evidence" value="ECO:0007669"/>
    <property type="project" value="TreeGrafter"/>
</dbReference>
<protein>
    <submittedName>
        <fullName evidence="2">Membrane protein</fullName>
    </submittedName>
</protein>
<name>A0A023WWH0_STUST</name>
<dbReference type="PATRIC" id="fig|316.97.peg.3674"/>
<keyword evidence="1" id="KW-0472">Membrane</keyword>
<accession>A0A023WWH0</accession>
<dbReference type="EMBL" id="CP007509">
    <property type="protein sequence ID" value="AHY44331.1"/>
    <property type="molecule type" value="Genomic_DNA"/>
</dbReference>
<sequence>MQEAQFKIVFTGELMPNMPLEAVKANLAALFKTDPSKVDRLFSGQAAVIKSKLNSQEADKYLGALHRAGAKAHKELDRPVPALSLVQTDEELAAAQADNPPAAVMTCPKCGHAQSQASECSACGIVIEKYLARQAQLRESAATQVASTTISPYTPPSANVSEAMPLHGELKPLSVTGRIGRLRYLAWSLVIMFVATGLFGVAAIIMAISSTMGLICMGLIGVGMLVVSVQIGVQRLHDFGWSGWLILLNLVPVLGSLFPFVMLLMPGNREANRYGSPPPPNSRPVKILAALWLLLIISGLVAALTVPALVAMRQGAGF</sequence>
<dbReference type="Pfam" id="PF05656">
    <property type="entry name" value="DUF805"/>
    <property type="match status" value="1"/>
</dbReference>
<feature type="transmembrane region" description="Helical" evidence="1">
    <location>
        <begin position="212"/>
        <end position="233"/>
    </location>
</feature>
<evidence type="ECO:0000313" key="2">
    <source>
        <dbReference type="EMBL" id="AHY44331.1"/>
    </source>
</evidence>
<feature type="transmembrane region" description="Helical" evidence="1">
    <location>
        <begin position="184"/>
        <end position="206"/>
    </location>
</feature>
<dbReference type="PANTHER" id="PTHR34980:SF3">
    <property type="entry name" value="BLR8105 PROTEIN"/>
    <property type="match status" value="1"/>
</dbReference>
<dbReference type="InterPro" id="IPR008523">
    <property type="entry name" value="DUF805"/>
</dbReference>
<dbReference type="AlphaFoldDB" id="A0A023WWH0"/>
<dbReference type="OrthoDB" id="9812349at2"/>
<proteinExistence type="predicted"/>
<dbReference type="KEGG" id="pstu:UIB01_18410"/>
<keyword evidence="1" id="KW-0812">Transmembrane</keyword>
<evidence type="ECO:0000256" key="1">
    <source>
        <dbReference type="SAM" id="Phobius"/>
    </source>
</evidence>
<reference evidence="2 3" key="1">
    <citation type="submission" date="2014-03" db="EMBL/GenBank/DDBJ databases">
        <title>Complete genome sequence of Pseudomonas stutzeri 19SMN4.</title>
        <authorList>
            <person name="Brunet-Galmes I."/>
            <person name="Nogales B."/>
            <person name="Busquets A."/>
            <person name="Pena A."/>
            <person name="Gomila M."/>
            <person name="Garcia-Valdes E."/>
            <person name="Lalucat J."/>
            <person name="Bennasar A."/>
            <person name="Bosch R."/>
        </authorList>
    </citation>
    <scope>NUCLEOTIDE SEQUENCE [LARGE SCALE GENOMIC DNA]</scope>
    <source>
        <strain evidence="2 3">19SMN4</strain>
    </source>
</reference>
<feature type="transmembrane region" description="Helical" evidence="1">
    <location>
        <begin position="245"/>
        <end position="267"/>
    </location>
</feature>